<sequence length="134" mass="14860">MKPINDYQYPPRDHEMAGFGRGFALAVVLLLSVIALIIGGLVWDFQQTAEAANVRLVYLAAQAKAIEFQATGHYHVPVQADLTELIGAETSRDAQIRVVDDNRDAVIDYIVYTKNGRVTEYAPGKLESKPENKQ</sequence>
<reference evidence="2 3" key="1">
    <citation type="journal article" date="2020" name="mSystems">
        <title>Defining Genomic and Predicted Metabolic Features of the Acetobacterium Genus.</title>
        <authorList>
            <person name="Ross D.E."/>
            <person name="Marshall C.W."/>
            <person name="Gulliver D."/>
            <person name="May H.D."/>
            <person name="Norman R.S."/>
        </authorList>
    </citation>
    <scope>NUCLEOTIDE SEQUENCE [LARGE SCALE GENOMIC DNA]</scope>
    <source>
        <strain evidence="2 3">DSM 8238</strain>
    </source>
</reference>
<dbReference type="Proteomes" id="UP000603234">
    <property type="component" value="Unassembled WGS sequence"/>
</dbReference>
<protein>
    <recommendedName>
        <fullName evidence="4">DUF4845 domain-containing protein</fullName>
    </recommendedName>
</protein>
<dbReference type="EMBL" id="WJBC01000010">
    <property type="protein sequence ID" value="MBC3804440.1"/>
    <property type="molecule type" value="Genomic_DNA"/>
</dbReference>
<keyword evidence="3" id="KW-1185">Reference proteome</keyword>
<evidence type="ECO:0008006" key="4">
    <source>
        <dbReference type="Google" id="ProtNLM"/>
    </source>
</evidence>
<feature type="transmembrane region" description="Helical" evidence="1">
    <location>
        <begin position="21"/>
        <end position="43"/>
    </location>
</feature>
<comment type="caution">
    <text evidence="2">The sequence shown here is derived from an EMBL/GenBank/DDBJ whole genome shotgun (WGS) entry which is preliminary data.</text>
</comment>
<keyword evidence="1" id="KW-0812">Transmembrane</keyword>
<keyword evidence="1" id="KW-0472">Membrane</keyword>
<evidence type="ECO:0000313" key="3">
    <source>
        <dbReference type="Proteomes" id="UP000603234"/>
    </source>
</evidence>
<gene>
    <name evidence="2" type="ORF">GH808_08345</name>
</gene>
<dbReference type="RefSeq" id="WP_186842326.1">
    <property type="nucleotide sequence ID" value="NZ_WJBC01000010.1"/>
</dbReference>
<evidence type="ECO:0000313" key="2">
    <source>
        <dbReference type="EMBL" id="MBC3804440.1"/>
    </source>
</evidence>
<evidence type="ECO:0000256" key="1">
    <source>
        <dbReference type="SAM" id="Phobius"/>
    </source>
</evidence>
<keyword evidence="1" id="KW-1133">Transmembrane helix</keyword>
<accession>A0ABR6WV27</accession>
<organism evidence="2 3">
    <name type="scientific">Acetobacterium fimetarium</name>
    <dbReference type="NCBI Taxonomy" id="52691"/>
    <lineage>
        <taxon>Bacteria</taxon>
        <taxon>Bacillati</taxon>
        <taxon>Bacillota</taxon>
        <taxon>Clostridia</taxon>
        <taxon>Eubacteriales</taxon>
        <taxon>Eubacteriaceae</taxon>
        <taxon>Acetobacterium</taxon>
    </lineage>
</organism>
<name>A0ABR6WV27_9FIRM</name>
<proteinExistence type="predicted"/>